<gene>
    <name evidence="2" type="ORF">GCM10023175_43190</name>
</gene>
<feature type="region of interest" description="Disordered" evidence="1">
    <location>
        <begin position="60"/>
        <end position="80"/>
    </location>
</feature>
<sequence>MTESAQVVLAVTLGIAEDSLHRGSWRGPRSAQLTSGRGHERSRPGACAQTHVEEPVIDPVGEKNVDRTVTGRPPAVVVAG</sequence>
<protein>
    <submittedName>
        <fullName evidence="2">Uncharacterized protein</fullName>
    </submittedName>
</protein>
<reference evidence="3" key="1">
    <citation type="journal article" date="2019" name="Int. J. Syst. Evol. Microbiol.">
        <title>The Global Catalogue of Microorganisms (GCM) 10K type strain sequencing project: providing services to taxonomists for standard genome sequencing and annotation.</title>
        <authorList>
            <consortium name="The Broad Institute Genomics Platform"/>
            <consortium name="The Broad Institute Genome Sequencing Center for Infectious Disease"/>
            <person name="Wu L."/>
            <person name="Ma J."/>
        </authorList>
    </citation>
    <scope>NUCLEOTIDE SEQUENCE [LARGE SCALE GENOMIC DNA]</scope>
    <source>
        <strain evidence="3">JCM 17906</strain>
    </source>
</reference>
<evidence type="ECO:0000256" key="1">
    <source>
        <dbReference type="SAM" id="MobiDB-lite"/>
    </source>
</evidence>
<name>A0ABP8RVU2_9PSEU</name>
<evidence type="ECO:0000313" key="3">
    <source>
        <dbReference type="Proteomes" id="UP001501598"/>
    </source>
</evidence>
<accession>A0ABP8RVU2</accession>
<dbReference type="Proteomes" id="UP001501598">
    <property type="component" value="Unassembled WGS sequence"/>
</dbReference>
<organism evidence="2 3">
    <name type="scientific">Pseudonocardia xishanensis</name>
    <dbReference type="NCBI Taxonomy" id="630995"/>
    <lineage>
        <taxon>Bacteria</taxon>
        <taxon>Bacillati</taxon>
        <taxon>Actinomycetota</taxon>
        <taxon>Actinomycetes</taxon>
        <taxon>Pseudonocardiales</taxon>
        <taxon>Pseudonocardiaceae</taxon>
        <taxon>Pseudonocardia</taxon>
    </lineage>
</organism>
<dbReference type="EMBL" id="BAABGT010000067">
    <property type="protein sequence ID" value="GAA4551405.1"/>
    <property type="molecule type" value="Genomic_DNA"/>
</dbReference>
<evidence type="ECO:0000313" key="2">
    <source>
        <dbReference type="EMBL" id="GAA4551405.1"/>
    </source>
</evidence>
<feature type="region of interest" description="Disordered" evidence="1">
    <location>
        <begin position="20"/>
        <end position="48"/>
    </location>
</feature>
<comment type="caution">
    <text evidence="2">The sequence shown here is derived from an EMBL/GenBank/DDBJ whole genome shotgun (WGS) entry which is preliminary data.</text>
</comment>
<proteinExistence type="predicted"/>
<keyword evidence="3" id="KW-1185">Reference proteome</keyword>